<evidence type="ECO:0008006" key="5">
    <source>
        <dbReference type="Google" id="ProtNLM"/>
    </source>
</evidence>
<reference evidence="3 4" key="1">
    <citation type="submission" date="2019-08" db="EMBL/GenBank/DDBJ databases">
        <title>In-depth cultivation of the pig gut microbiome towards novel bacterial diversity and tailored functional studies.</title>
        <authorList>
            <person name="Wylensek D."/>
            <person name="Hitch T.C.A."/>
            <person name="Clavel T."/>
        </authorList>
    </citation>
    <scope>NUCLEOTIDE SEQUENCE [LARGE SCALE GENOMIC DNA]</scope>
    <source>
        <strain evidence="3 4">WCA-389-WT-23B</strain>
    </source>
</reference>
<keyword evidence="2" id="KW-0732">Signal</keyword>
<sequence>MKIRALKKGIALGLACILTASLAGCGGNAAGGNSGTADALATQEQGSAAVEESAGGGETKDAPADIPQPDPDERYSISYTGMWSGADYEDGSYVETMIEDALNVDITVEKAETNDTIDLLLASGEMPDCGWFDKTVNWMYEQELARPIPRAMVEYYCPKLIEYYEEFPLMYEMTLDPENEDQFRYLTGITFQFVDYYLPNDYYRYDWILDLGIDLGVNVEQISDNIYVADDGIELSKFIEIMDAFVNKDPNHTGARDTVGVTAPSLTQGVFFSGYDFYTGVNDVNGRAEQYYVMDEYKEFLKGFADMYKRGLIDPEIITGDRTLSWEKVNNQTAGYWITSTNALNSWAVERPPLTLIEKYPDVKILATPGVKPDGGEVKARTNESPAYGSFYVNANVDDQKLAKILQFLNYTLFGDGDLDIHASMFYGEKGVDWEWDETGEMPVKLNEMPSGKKGTWTFGQYGQDRDVTRWTTYEPLFVAGLKYWSAEENGSWMKWQTIPYKSDIRSETDYASISSEISSDVWAYVNNYCAEAVLGQIDVDATWDDYLAELDRMGYNKMMDELEKVEPLEDIIASYGK</sequence>
<dbReference type="PROSITE" id="PS51257">
    <property type="entry name" value="PROKAR_LIPOPROTEIN"/>
    <property type="match status" value="1"/>
</dbReference>
<evidence type="ECO:0000313" key="4">
    <source>
        <dbReference type="Proteomes" id="UP000436047"/>
    </source>
</evidence>
<accession>A0A6N7W3P7</accession>
<feature type="region of interest" description="Disordered" evidence="1">
    <location>
        <begin position="33"/>
        <end position="72"/>
    </location>
</feature>
<feature type="chain" id="PRO_5039314126" description="Extracellular solute-binding protein" evidence="2">
    <location>
        <begin position="24"/>
        <end position="578"/>
    </location>
</feature>
<comment type="caution">
    <text evidence="3">The sequence shown here is derived from an EMBL/GenBank/DDBJ whole genome shotgun (WGS) entry which is preliminary data.</text>
</comment>
<gene>
    <name evidence="3" type="ORF">FYJ45_12945</name>
</gene>
<name>A0A6N7W3P7_9FIRM</name>
<feature type="compositionally biased region" description="Low complexity" evidence="1">
    <location>
        <begin position="35"/>
        <end position="53"/>
    </location>
</feature>
<evidence type="ECO:0000313" key="3">
    <source>
        <dbReference type="EMBL" id="MSS89172.1"/>
    </source>
</evidence>
<feature type="signal peptide" evidence="2">
    <location>
        <begin position="1"/>
        <end position="23"/>
    </location>
</feature>
<dbReference type="SUPFAM" id="SSF53850">
    <property type="entry name" value="Periplasmic binding protein-like II"/>
    <property type="match status" value="1"/>
</dbReference>
<dbReference type="EMBL" id="VUMI01000019">
    <property type="protein sequence ID" value="MSS89172.1"/>
    <property type="molecule type" value="Genomic_DNA"/>
</dbReference>
<evidence type="ECO:0000256" key="2">
    <source>
        <dbReference type="SAM" id="SignalP"/>
    </source>
</evidence>
<proteinExistence type="predicted"/>
<organism evidence="3 4">
    <name type="scientific">Eisenbergiella porci</name>
    <dbReference type="NCBI Taxonomy" id="2652274"/>
    <lineage>
        <taxon>Bacteria</taxon>
        <taxon>Bacillati</taxon>
        <taxon>Bacillota</taxon>
        <taxon>Clostridia</taxon>
        <taxon>Lachnospirales</taxon>
        <taxon>Lachnospiraceae</taxon>
        <taxon>Eisenbergiella</taxon>
    </lineage>
</organism>
<dbReference type="RefSeq" id="WP_154464924.1">
    <property type="nucleotide sequence ID" value="NZ_JAXDZL010000161.1"/>
</dbReference>
<protein>
    <recommendedName>
        <fullName evidence="5">Extracellular solute-binding protein</fullName>
    </recommendedName>
</protein>
<dbReference type="AlphaFoldDB" id="A0A6N7W3P7"/>
<dbReference type="GeneID" id="86053961"/>
<dbReference type="Gene3D" id="3.40.190.10">
    <property type="entry name" value="Periplasmic binding protein-like II"/>
    <property type="match status" value="3"/>
</dbReference>
<evidence type="ECO:0000256" key="1">
    <source>
        <dbReference type="SAM" id="MobiDB-lite"/>
    </source>
</evidence>
<dbReference type="Proteomes" id="UP000436047">
    <property type="component" value="Unassembled WGS sequence"/>
</dbReference>
<keyword evidence="4" id="KW-1185">Reference proteome</keyword>